<organism evidence="1 2">
    <name type="scientific">Punica granatum</name>
    <name type="common">Pomegranate</name>
    <dbReference type="NCBI Taxonomy" id="22663"/>
    <lineage>
        <taxon>Eukaryota</taxon>
        <taxon>Viridiplantae</taxon>
        <taxon>Streptophyta</taxon>
        <taxon>Embryophyta</taxon>
        <taxon>Tracheophyta</taxon>
        <taxon>Spermatophyta</taxon>
        <taxon>Magnoliopsida</taxon>
        <taxon>eudicotyledons</taxon>
        <taxon>Gunneridae</taxon>
        <taxon>Pentapetalae</taxon>
        <taxon>rosids</taxon>
        <taxon>malvids</taxon>
        <taxon>Myrtales</taxon>
        <taxon>Lythraceae</taxon>
        <taxon>Punica</taxon>
    </lineage>
</organism>
<dbReference type="AlphaFoldDB" id="A0A218WFE3"/>
<dbReference type="EMBL" id="MTKT01004399">
    <property type="protein sequence ID" value="OWM71525.1"/>
    <property type="molecule type" value="Genomic_DNA"/>
</dbReference>
<name>A0A218WFE3_PUNGR</name>
<sequence length="221" mass="24252">MAETHPPHGNGFKKTAVHEQTDLSHGGKVEVMDVSDLPPFGDGRLKTMTPEQEELYRRQVAESDGFEVGDFGDVVDFMIRPLPVDDELRGRDHYIITLDKVVENYNSNSINATKICDPYILKLNIDIGGGPMLYITFSARDIVDDNAAGDAAEPKVYRAKVLTIFPVHKSVVFFCRFKASKNVETPGQGAMGPFDAPNAGLPHSWAPNDSMSLGSSHSTPF</sequence>
<dbReference type="Proteomes" id="UP000197138">
    <property type="component" value="Unassembled WGS sequence"/>
</dbReference>
<comment type="caution">
    <text evidence="1">The sequence shown here is derived from an EMBL/GenBank/DDBJ whole genome shotgun (WGS) entry which is preliminary data.</text>
</comment>
<gene>
    <name evidence="1" type="ORF">CDL15_Pgr005712</name>
</gene>
<reference evidence="2" key="1">
    <citation type="journal article" date="2017" name="Plant J.">
        <title>The pomegranate (Punica granatum L.) genome and the genomics of punicalagin biosynthesis.</title>
        <authorList>
            <person name="Qin G."/>
            <person name="Xu C."/>
            <person name="Ming R."/>
            <person name="Tang H."/>
            <person name="Guyot R."/>
            <person name="Kramer E.M."/>
            <person name="Hu Y."/>
            <person name="Yi X."/>
            <person name="Qi Y."/>
            <person name="Xu X."/>
            <person name="Gao Z."/>
            <person name="Pan H."/>
            <person name="Jian J."/>
            <person name="Tian Y."/>
            <person name="Yue Z."/>
            <person name="Xu Y."/>
        </authorList>
    </citation>
    <scope>NUCLEOTIDE SEQUENCE [LARGE SCALE GENOMIC DNA]</scope>
    <source>
        <strain evidence="2">cv. Dabenzi</strain>
    </source>
</reference>
<protein>
    <recommendedName>
        <fullName evidence="3">Cystatin domain-containing protein</fullName>
    </recommendedName>
</protein>
<dbReference type="PANTHER" id="PTHR31228">
    <property type="entry name" value="CYSTATIN/MONELLIN SUPERFAMILY PROTEIN"/>
    <property type="match status" value="1"/>
</dbReference>
<dbReference type="PANTHER" id="PTHR31228:SF22">
    <property type="entry name" value="CYSTATIN_MONELLIN SUPERFAMILY PROTEIN"/>
    <property type="match status" value="1"/>
</dbReference>
<evidence type="ECO:0008006" key="3">
    <source>
        <dbReference type="Google" id="ProtNLM"/>
    </source>
</evidence>
<evidence type="ECO:0000313" key="1">
    <source>
        <dbReference type="EMBL" id="OWM71525.1"/>
    </source>
</evidence>
<proteinExistence type="predicted"/>
<accession>A0A218WFE3</accession>
<evidence type="ECO:0000313" key="2">
    <source>
        <dbReference type="Proteomes" id="UP000197138"/>
    </source>
</evidence>